<keyword evidence="1" id="KW-0479">Metal-binding</keyword>
<name>A0A6C0F7G2_9ZZZZ</name>
<dbReference type="EMBL" id="MN738820">
    <property type="protein sequence ID" value="QHT37757.1"/>
    <property type="molecule type" value="Genomic_DNA"/>
</dbReference>
<dbReference type="AlphaFoldDB" id="A0A6C0F7G2"/>
<feature type="domain" description="CMP/dCMP-type deaminase" evidence="3">
    <location>
        <begin position="7"/>
        <end position="143"/>
    </location>
</feature>
<protein>
    <recommendedName>
        <fullName evidence="3">CMP/dCMP-type deaminase domain-containing protein</fullName>
    </recommendedName>
</protein>
<dbReference type="GO" id="GO:0016787">
    <property type="term" value="F:hydrolase activity"/>
    <property type="evidence" value="ECO:0007669"/>
    <property type="project" value="InterPro"/>
</dbReference>
<evidence type="ECO:0000256" key="2">
    <source>
        <dbReference type="ARBA" id="ARBA00022833"/>
    </source>
</evidence>
<dbReference type="PROSITE" id="PS51747">
    <property type="entry name" value="CYT_DCMP_DEAMINASES_2"/>
    <property type="match status" value="1"/>
</dbReference>
<organism evidence="4">
    <name type="scientific">viral metagenome</name>
    <dbReference type="NCBI Taxonomy" id="1070528"/>
    <lineage>
        <taxon>unclassified sequences</taxon>
        <taxon>metagenomes</taxon>
        <taxon>organismal metagenomes</taxon>
    </lineage>
</organism>
<reference evidence="4" key="1">
    <citation type="journal article" date="2020" name="Nature">
        <title>Giant virus diversity and host interactions through global metagenomics.</title>
        <authorList>
            <person name="Schulz F."/>
            <person name="Roux S."/>
            <person name="Paez-Espino D."/>
            <person name="Jungbluth S."/>
            <person name="Walsh D.A."/>
            <person name="Denef V.J."/>
            <person name="McMahon K.D."/>
            <person name="Konstantinidis K.T."/>
            <person name="Eloe-Fadrosh E.A."/>
            <person name="Kyrpides N.C."/>
            <person name="Woyke T."/>
        </authorList>
    </citation>
    <scope>NUCLEOTIDE SEQUENCE</scope>
    <source>
        <strain evidence="4">GVMAG-S-ERX556049-19</strain>
    </source>
</reference>
<evidence type="ECO:0000256" key="1">
    <source>
        <dbReference type="ARBA" id="ARBA00022723"/>
    </source>
</evidence>
<sequence>MINECTNNDMKYIHMAVDEASKSKLLYRHGCVAASSGKVVARGYNKYRTFSKDGLINDNCSCHAEIDVLRKCKKKNITKKLSLYIVRLSGADHICNSFPCKQCFETMKEFPIKNITYSAGDGIFIKESMKNFDSDYQTSGQDIFHQIIDSNIKLLMKKV</sequence>
<dbReference type="InterPro" id="IPR016192">
    <property type="entry name" value="APOBEC/CMP_deaminase_Zn-bd"/>
</dbReference>
<dbReference type="Gene3D" id="3.40.140.10">
    <property type="entry name" value="Cytidine Deaminase, domain 2"/>
    <property type="match status" value="1"/>
</dbReference>
<dbReference type="Pfam" id="PF00383">
    <property type="entry name" value="dCMP_cyt_deam_1"/>
    <property type="match status" value="1"/>
</dbReference>
<accession>A0A6C0F7G2</accession>
<dbReference type="InterPro" id="IPR002125">
    <property type="entry name" value="CMP_dCMP_dom"/>
</dbReference>
<dbReference type="InterPro" id="IPR016193">
    <property type="entry name" value="Cytidine_deaminase-like"/>
</dbReference>
<dbReference type="PROSITE" id="PS00903">
    <property type="entry name" value="CYT_DCMP_DEAMINASES_1"/>
    <property type="match status" value="1"/>
</dbReference>
<evidence type="ECO:0000259" key="3">
    <source>
        <dbReference type="PROSITE" id="PS51747"/>
    </source>
</evidence>
<dbReference type="GO" id="GO:0008270">
    <property type="term" value="F:zinc ion binding"/>
    <property type="evidence" value="ECO:0007669"/>
    <property type="project" value="InterPro"/>
</dbReference>
<proteinExistence type="predicted"/>
<dbReference type="SUPFAM" id="SSF53927">
    <property type="entry name" value="Cytidine deaminase-like"/>
    <property type="match status" value="1"/>
</dbReference>
<keyword evidence="2" id="KW-0862">Zinc</keyword>
<evidence type="ECO:0000313" key="4">
    <source>
        <dbReference type="EMBL" id="QHT37757.1"/>
    </source>
</evidence>